<name>A0A0D3DIU1_BRAOL</name>
<dbReference type="Gramene" id="Bo8g002980.1">
    <property type="protein sequence ID" value="Bo8g002980.1"/>
    <property type="gene ID" value="Bo8g002980"/>
</dbReference>
<dbReference type="HOGENOM" id="CLU_1706663_0_0_1"/>
<dbReference type="EnsemblPlants" id="Bo8g002980.1">
    <property type="protein sequence ID" value="Bo8g002980.1"/>
    <property type="gene ID" value="Bo8g002980"/>
</dbReference>
<evidence type="ECO:0000259" key="1">
    <source>
        <dbReference type="PROSITE" id="PS00028"/>
    </source>
</evidence>
<protein>
    <recommendedName>
        <fullName evidence="1">C2H2-type domain-containing protein</fullName>
    </recommendedName>
</protein>
<sequence>MIGGFGMKKDLMHVSNHHECSLCKRIFLTPQDQISHSNTFHSNHHFFTFSSSTAAAPTTFRHYRNHNHALSGRSRFNLNYYRSGHHIDEQGRFHKRFPANTPANNSNFLSRQQEKPKLINFFPAMASESSRTLPLLCQLEQRRPQGPLDTATESGSIDLTLRL</sequence>
<organism evidence="2 3">
    <name type="scientific">Brassica oleracea var. oleracea</name>
    <dbReference type="NCBI Taxonomy" id="109376"/>
    <lineage>
        <taxon>Eukaryota</taxon>
        <taxon>Viridiplantae</taxon>
        <taxon>Streptophyta</taxon>
        <taxon>Embryophyta</taxon>
        <taxon>Tracheophyta</taxon>
        <taxon>Spermatophyta</taxon>
        <taxon>Magnoliopsida</taxon>
        <taxon>eudicotyledons</taxon>
        <taxon>Gunneridae</taxon>
        <taxon>Pentapetalae</taxon>
        <taxon>rosids</taxon>
        <taxon>malvids</taxon>
        <taxon>Brassicales</taxon>
        <taxon>Brassicaceae</taxon>
        <taxon>Brassiceae</taxon>
        <taxon>Brassica</taxon>
    </lineage>
</organism>
<evidence type="ECO:0000313" key="3">
    <source>
        <dbReference type="Proteomes" id="UP000032141"/>
    </source>
</evidence>
<reference evidence="2 3" key="1">
    <citation type="journal article" date="2014" name="Genome Biol.">
        <title>Transcriptome and methylome profiling reveals relics of genome dominance in the mesopolyploid Brassica oleracea.</title>
        <authorList>
            <person name="Parkin I.A."/>
            <person name="Koh C."/>
            <person name="Tang H."/>
            <person name="Robinson S.J."/>
            <person name="Kagale S."/>
            <person name="Clarke W.E."/>
            <person name="Town C.D."/>
            <person name="Nixon J."/>
            <person name="Krishnakumar V."/>
            <person name="Bidwell S.L."/>
            <person name="Denoeud F."/>
            <person name="Belcram H."/>
            <person name="Links M.G."/>
            <person name="Just J."/>
            <person name="Clarke C."/>
            <person name="Bender T."/>
            <person name="Huebert T."/>
            <person name="Mason A.S."/>
            <person name="Pires J.C."/>
            <person name="Barker G."/>
            <person name="Moore J."/>
            <person name="Walley P.G."/>
            <person name="Manoli S."/>
            <person name="Batley J."/>
            <person name="Edwards D."/>
            <person name="Nelson M.N."/>
            <person name="Wang X."/>
            <person name="Paterson A.H."/>
            <person name="King G."/>
            <person name="Bancroft I."/>
            <person name="Chalhoub B."/>
            <person name="Sharpe A.G."/>
        </authorList>
    </citation>
    <scope>NUCLEOTIDE SEQUENCE</scope>
    <source>
        <strain evidence="2 3">cv. TO1000</strain>
    </source>
</reference>
<dbReference type="PROSITE" id="PS00028">
    <property type="entry name" value="ZINC_FINGER_C2H2_1"/>
    <property type="match status" value="1"/>
</dbReference>
<keyword evidence="3" id="KW-1185">Reference proteome</keyword>
<reference evidence="2" key="2">
    <citation type="submission" date="2015-03" db="UniProtKB">
        <authorList>
            <consortium name="EnsemblPlants"/>
        </authorList>
    </citation>
    <scope>IDENTIFICATION</scope>
</reference>
<accession>A0A0D3DIU1</accession>
<dbReference type="Proteomes" id="UP000032141">
    <property type="component" value="Chromosome C8"/>
</dbReference>
<feature type="domain" description="C2H2-type" evidence="1">
    <location>
        <begin position="20"/>
        <end position="41"/>
    </location>
</feature>
<dbReference type="STRING" id="109376.A0A0D3DIU1"/>
<dbReference type="AlphaFoldDB" id="A0A0D3DIU1"/>
<dbReference type="InterPro" id="IPR013087">
    <property type="entry name" value="Znf_C2H2_type"/>
</dbReference>
<evidence type="ECO:0000313" key="2">
    <source>
        <dbReference type="EnsemblPlants" id="Bo8g002980.1"/>
    </source>
</evidence>
<proteinExistence type="predicted"/>